<evidence type="ECO:0000256" key="1">
    <source>
        <dbReference type="SAM" id="Phobius"/>
    </source>
</evidence>
<dbReference type="InParanoid" id="A0A2P5FB26"/>
<keyword evidence="1" id="KW-0472">Membrane</keyword>
<proteinExistence type="predicted"/>
<reference evidence="3" key="1">
    <citation type="submission" date="2016-06" db="EMBL/GenBank/DDBJ databases">
        <title>Parallel loss of symbiosis genes in relatives of nitrogen-fixing non-legume Parasponia.</title>
        <authorList>
            <person name="Van Velzen R."/>
            <person name="Holmer R."/>
            <person name="Bu F."/>
            <person name="Rutten L."/>
            <person name="Van Zeijl A."/>
            <person name="Liu W."/>
            <person name="Santuari L."/>
            <person name="Cao Q."/>
            <person name="Sharma T."/>
            <person name="Shen D."/>
            <person name="Roswanjaya Y."/>
            <person name="Wardhani T."/>
            <person name="Kalhor M.S."/>
            <person name="Jansen J."/>
            <person name="Van den Hoogen J."/>
            <person name="Gungor B."/>
            <person name="Hartog M."/>
            <person name="Hontelez J."/>
            <person name="Verver J."/>
            <person name="Yang W.-C."/>
            <person name="Schijlen E."/>
            <person name="Repin R."/>
            <person name="Schilthuizen M."/>
            <person name="Schranz E."/>
            <person name="Heidstra R."/>
            <person name="Miyata K."/>
            <person name="Fedorova E."/>
            <person name="Kohlen W."/>
            <person name="Bisseling T."/>
            <person name="Smit S."/>
            <person name="Geurts R."/>
        </authorList>
    </citation>
    <scope>NUCLEOTIDE SEQUENCE [LARGE SCALE GENOMIC DNA]</scope>
    <source>
        <strain evidence="3">cv. RG33-2</strain>
    </source>
</reference>
<comment type="caution">
    <text evidence="2">The sequence shown here is derived from an EMBL/GenBank/DDBJ whole genome shotgun (WGS) entry which is preliminary data.</text>
</comment>
<name>A0A2P5FB26_TREOI</name>
<dbReference type="AlphaFoldDB" id="A0A2P5FB26"/>
<gene>
    <name evidence="2" type="ORF">TorRG33x02_091820</name>
</gene>
<evidence type="ECO:0000313" key="2">
    <source>
        <dbReference type="EMBL" id="PON94983.1"/>
    </source>
</evidence>
<protein>
    <submittedName>
        <fullName evidence="2">Uncharacterized protein</fullName>
    </submittedName>
</protein>
<keyword evidence="1" id="KW-0812">Transmembrane</keyword>
<dbReference type="EMBL" id="JXTC01000047">
    <property type="protein sequence ID" value="PON94983.1"/>
    <property type="molecule type" value="Genomic_DNA"/>
</dbReference>
<dbReference type="Proteomes" id="UP000237000">
    <property type="component" value="Unassembled WGS sequence"/>
</dbReference>
<accession>A0A2P5FB26</accession>
<sequence>MKEIGKQLRLQFEILSREVIRAAYKAYNYSLITGKFCSIALVAGVAAVVLLSLLCAGCGGRGEDRESFTTAGMTTSVCFFFLETKMRLVGLFPLRLSFILWV</sequence>
<keyword evidence="3" id="KW-1185">Reference proteome</keyword>
<keyword evidence="1" id="KW-1133">Transmembrane helix</keyword>
<feature type="transmembrane region" description="Helical" evidence="1">
    <location>
        <begin position="39"/>
        <end position="59"/>
    </location>
</feature>
<evidence type="ECO:0000313" key="3">
    <source>
        <dbReference type="Proteomes" id="UP000237000"/>
    </source>
</evidence>
<organism evidence="2 3">
    <name type="scientific">Trema orientale</name>
    <name type="common">Charcoal tree</name>
    <name type="synonym">Celtis orientalis</name>
    <dbReference type="NCBI Taxonomy" id="63057"/>
    <lineage>
        <taxon>Eukaryota</taxon>
        <taxon>Viridiplantae</taxon>
        <taxon>Streptophyta</taxon>
        <taxon>Embryophyta</taxon>
        <taxon>Tracheophyta</taxon>
        <taxon>Spermatophyta</taxon>
        <taxon>Magnoliopsida</taxon>
        <taxon>eudicotyledons</taxon>
        <taxon>Gunneridae</taxon>
        <taxon>Pentapetalae</taxon>
        <taxon>rosids</taxon>
        <taxon>fabids</taxon>
        <taxon>Rosales</taxon>
        <taxon>Cannabaceae</taxon>
        <taxon>Trema</taxon>
    </lineage>
</organism>